<sequence>MADTDMTSYLVENPRMMGVLFAMLLLLSQAGSAMGGFAVACYGP</sequence>
<organism evidence="1 2">
    <name type="scientific">Halorussus aquaticus</name>
    <dbReference type="NCBI Taxonomy" id="2953748"/>
    <lineage>
        <taxon>Archaea</taxon>
        <taxon>Methanobacteriati</taxon>
        <taxon>Methanobacteriota</taxon>
        <taxon>Stenosarchaea group</taxon>
        <taxon>Halobacteria</taxon>
        <taxon>Halobacteriales</taxon>
        <taxon>Haladaptataceae</taxon>
        <taxon>Halorussus</taxon>
    </lineage>
</organism>
<reference evidence="1 2" key="1">
    <citation type="journal article" date="2019" name="Int. J. Syst. Evol. Microbiol.">
        <title>The Global Catalogue of Microorganisms (GCM) 10K type strain sequencing project: providing services to taxonomists for standard genome sequencing and annotation.</title>
        <authorList>
            <consortium name="The Broad Institute Genomics Platform"/>
            <consortium name="The Broad Institute Genome Sequencing Center for Infectious Disease"/>
            <person name="Wu L."/>
            <person name="Ma J."/>
        </authorList>
    </citation>
    <scope>NUCLEOTIDE SEQUENCE [LARGE SCALE GENOMIC DNA]</scope>
    <source>
        <strain evidence="1 2">XZYJ18</strain>
    </source>
</reference>
<dbReference type="Proteomes" id="UP001595945">
    <property type="component" value="Unassembled WGS sequence"/>
</dbReference>
<dbReference type="Pfam" id="PF24335">
    <property type="entry name" value="DUF7503"/>
    <property type="match status" value="1"/>
</dbReference>
<dbReference type="AlphaFoldDB" id="A0ABD5PXV4"/>
<evidence type="ECO:0000313" key="1">
    <source>
        <dbReference type="EMBL" id="MFC4822709.1"/>
    </source>
</evidence>
<evidence type="ECO:0000313" key="2">
    <source>
        <dbReference type="Proteomes" id="UP001595945"/>
    </source>
</evidence>
<proteinExistence type="predicted"/>
<keyword evidence="2" id="KW-1185">Reference proteome</keyword>
<accession>A0ABD5PXV4</accession>
<dbReference type="InterPro" id="IPR055926">
    <property type="entry name" value="DUF7503"/>
</dbReference>
<dbReference type="EMBL" id="JBHSHT010000001">
    <property type="protein sequence ID" value="MFC4822709.1"/>
    <property type="molecule type" value="Genomic_DNA"/>
</dbReference>
<protein>
    <submittedName>
        <fullName evidence="1">Uncharacterized protein</fullName>
    </submittedName>
</protein>
<comment type="caution">
    <text evidence="1">The sequence shown here is derived from an EMBL/GenBank/DDBJ whole genome shotgun (WGS) entry which is preliminary data.</text>
</comment>
<dbReference type="RefSeq" id="WP_256567936.1">
    <property type="nucleotide sequence ID" value="NZ_CP100400.1"/>
</dbReference>
<name>A0ABD5PXV4_9EURY</name>
<dbReference type="GeneID" id="73908180"/>
<gene>
    <name evidence="1" type="ORF">ACFO9K_00390</name>
</gene>